<evidence type="ECO:0000256" key="1">
    <source>
        <dbReference type="SAM" id="Phobius"/>
    </source>
</evidence>
<feature type="transmembrane region" description="Helical" evidence="1">
    <location>
        <begin position="21"/>
        <end position="44"/>
    </location>
</feature>
<evidence type="ECO:0000313" key="2">
    <source>
        <dbReference type="EMBL" id="TBU27371.1"/>
    </source>
</evidence>
<organism evidence="2">
    <name type="scientific">Dichomitus squalens</name>
    <dbReference type="NCBI Taxonomy" id="114155"/>
    <lineage>
        <taxon>Eukaryota</taxon>
        <taxon>Fungi</taxon>
        <taxon>Dikarya</taxon>
        <taxon>Basidiomycota</taxon>
        <taxon>Agaricomycotina</taxon>
        <taxon>Agaricomycetes</taxon>
        <taxon>Polyporales</taxon>
        <taxon>Polyporaceae</taxon>
        <taxon>Dichomitus</taxon>
    </lineage>
</organism>
<dbReference type="AlphaFoldDB" id="A0A4Q9MMJ2"/>
<protein>
    <submittedName>
        <fullName evidence="2">Uncharacterized protein</fullName>
    </submittedName>
</protein>
<accession>A0A4Q9MMJ2</accession>
<dbReference type="Proteomes" id="UP000292957">
    <property type="component" value="Unassembled WGS sequence"/>
</dbReference>
<gene>
    <name evidence="2" type="ORF">BD311DRAFT_760620</name>
</gene>
<keyword evidence="1" id="KW-1133">Transmembrane helix</keyword>
<proteinExistence type="predicted"/>
<keyword evidence="1" id="KW-0472">Membrane</keyword>
<dbReference type="EMBL" id="ML143433">
    <property type="protein sequence ID" value="TBU27371.1"/>
    <property type="molecule type" value="Genomic_DNA"/>
</dbReference>
<sequence length="52" mass="6043">MYAVPITVIVFLYHGLGSDCMLWLVIVIHSILRWCTFAWLASYLTTRLQTLL</sequence>
<keyword evidence="1" id="KW-0812">Transmembrane</keyword>
<reference evidence="2" key="1">
    <citation type="submission" date="2019-01" db="EMBL/GenBank/DDBJ databases">
        <title>Draft genome sequences of three monokaryotic isolates of the white-rot basidiomycete fungus Dichomitus squalens.</title>
        <authorList>
            <consortium name="DOE Joint Genome Institute"/>
            <person name="Lopez S.C."/>
            <person name="Andreopoulos B."/>
            <person name="Pangilinan J."/>
            <person name="Lipzen A."/>
            <person name="Riley R."/>
            <person name="Ahrendt S."/>
            <person name="Ng V."/>
            <person name="Barry K."/>
            <person name="Daum C."/>
            <person name="Grigoriev I.V."/>
            <person name="Hilden K.S."/>
            <person name="Makela M.R."/>
            <person name="de Vries R.P."/>
        </authorList>
    </citation>
    <scope>NUCLEOTIDE SEQUENCE [LARGE SCALE GENOMIC DNA]</scope>
    <source>
        <strain evidence="2">OM18370.1</strain>
    </source>
</reference>
<name>A0A4Q9MMJ2_9APHY</name>